<keyword evidence="15" id="KW-1185">Reference proteome</keyword>
<keyword evidence="8 10" id="KW-0505">Motor protein</keyword>
<dbReference type="Pfam" id="PF00225">
    <property type="entry name" value="Kinesin"/>
    <property type="match status" value="1"/>
</dbReference>
<feature type="compositionally biased region" description="Polar residues" evidence="12">
    <location>
        <begin position="279"/>
        <end position="298"/>
    </location>
</feature>
<name>A0A8H8UKE9_9HELO</name>
<dbReference type="GO" id="GO:0005874">
    <property type="term" value="C:microtubule"/>
    <property type="evidence" value="ECO:0007669"/>
    <property type="project" value="UniProtKB-KW"/>
</dbReference>
<evidence type="ECO:0000256" key="7">
    <source>
        <dbReference type="ARBA" id="ARBA00023054"/>
    </source>
</evidence>
<feature type="region of interest" description="Disordered" evidence="12">
    <location>
        <begin position="1"/>
        <end position="66"/>
    </location>
</feature>
<dbReference type="FunFam" id="3.40.850.10:FF:000065">
    <property type="entry name" value="Kinesin-like protein"/>
    <property type="match status" value="1"/>
</dbReference>
<evidence type="ECO:0000256" key="4">
    <source>
        <dbReference type="ARBA" id="ARBA00022701"/>
    </source>
</evidence>
<evidence type="ECO:0000256" key="9">
    <source>
        <dbReference type="ARBA" id="ARBA00023212"/>
    </source>
</evidence>
<comment type="subcellular location">
    <subcellularLocation>
        <location evidence="1">Cytoplasm</location>
        <location evidence="1">Cytoskeleton</location>
    </subcellularLocation>
</comment>
<evidence type="ECO:0000256" key="3">
    <source>
        <dbReference type="ARBA" id="ARBA00022490"/>
    </source>
</evidence>
<dbReference type="GO" id="GO:0008569">
    <property type="term" value="F:minus-end-directed microtubule motor activity"/>
    <property type="evidence" value="ECO:0007669"/>
    <property type="project" value="UniProtKB-ARBA"/>
</dbReference>
<dbReference type="Gene3D" id="3.40.850.10">
    <property type="entry name" value="Kinesin motor domain"/>
    <property type="match status" value="1"/>
</dbReference>
<feature type="coiled-coil region" evidence="11">
    <location>
        <begin position="459"/>
        <end position="564"/>
    </location>
</feature>
<feature type="coiled-coil region" evidence="11">
    <location>
        <begin position="603"/>
        <end position="676"/>
    </location>
</feature>
<evidence type="ECO:0000256" key="12">
    <source>
        <dbReference type="SAM" id="MobiDB-lite"/>
    </source>
</evidence>
<dbReference type="GO" id="GO:0008017">
    <property type="term" value="F:microtubule binding"/>
    <property type="evidence" value="ECO:0007669"/>
    <property type="project" value="InterPro"/>
</dbReference>
<dbReference type="GO" id="GO:0007018">
    <property type="term" value="P:microtubule-based movement"/>
    <property type="evidence" value="ECO:0007669"/>
    <property type="project" value="InterPro"/>
</dbReference>
<feature type="compositionally biased region" description="Low complexity" evidence="12">
    <location>
        <begin position="235"/>
        <end position="248"/>
    </location>
</feature>
<dbReference type="EMBL" id="QGMI01000029">
    <property type="protein sequence ID" value="TVY48876.1"/>
    <property type="molecule type" value="Genomic_DNA"/>
</dbReference>
<feature type="domain" description="Kinesin motor" evidence="13">
    <location>
        <begin position="757"/>
        <end position="1091"/>
    </location>
</feature>
<dbReference type="GO" id="GO:0005524">
    <property type="term" value="F:ATP binding"/>
    <property type="evidence" value="ECO:0007669"/>
    <property type="project" value="UniProtKB-UniRule"/>
</dbReference>
<dbReference type="InterPro" id="IPR027417">
    <property type="entry name" value="P-loop_NTPase"/>
</dbReference>
<dbReference type="GO" id="GO:0090307">
    <property type="term" value="P:mitotic spindle assembly"/>
    <property type="evidence" value="ECO:0007669"/>
    <property type="project" value="UniProtKB-ARBA"/>
</dbReference>
<dbReference type="AlphaFoldDB" id="A0A8H8UKE9"/>
<keyword evidence="5 10" id="KW-0547">Nucleotide-binding</keyword>
<keyword evidence="7 11" id="KW-0175">Coiled coil</keyword>
<evidence type="ECO:0000256" key="2">
    <source>
        <dbReference type="ARBA" id="ARBA00010899"/>
    </source>
</evidence>
<evidence type="ECO:0000259" key="13">
    <source>
        <dbReference type="PROSITE" id="PS50067"/>
    </source>
</evidence>
<feature type="region of interest" description="Disordered" evidence="12">
    <location>
        <begin position="419"/>
        <end position="443"/>
    </location>
</feature>
<keyword evidence="6 10" id="KW-0067">ATP-binding</keyword>
<dbReference type="SMART" id="SM00129">
    <property type="entry name" value="KISc"/>
    <property type="match status" value="1"/>
</dbReference>
<dbReference type="SUPFAM" id="SSF52540">
    <property type="entry name" value="P-loop containing nucleoside triphosphate hydrolases"/>
    <property type="match status" value="1"/>
</dbReference>
<dbReference type="PRINTS" id="PR00380">
    <property type="entry name" value="KINESINHEAVY"/>
</dbReference>
<proteinExistence type="inferred from homology"/>
<dbReference type="InterPro" id="IPR036961">
    <property type="entry name" value="Kinesin_motor_dom_sf"/>
</dbReference>
<feature type="compositionally biased region" description="Polar residues" evidence="12">
    <location>
        <begin position="1"/>
        <end position="11"/>
    </location>
</feature>
<evidence type="ECO:0000313" key="15">
    <source>
        <dbReference type="Proteomes" id="UP000443090"/>
    </source>
</evidence>
<dbReference type="InterPro" id="IPR019821">
    <property type="entry name" value="Kinesin_motor_CS"/>
</dbReference>
<keyword evidence="3" id="KW-0963">Cytoplasm</keyword>
<protein>
    <submittedName>
        <fullName evidence="14">Kinesin-like protein</fullName>
    </submittedName>
</protein>
<dbReference type="OrthoDB" id="3176171at2759"/>
<evidence type="ECO:0000256" key="5">
    <source>
        <dbReference type="ARBA" id="ARBA00022741"/>
    </source>
</evidence>
<evidence type="ECO:0000313" key="14">
    <source>
        <dbReference type="EMBL" id="TVY48876.1"/>
    </source>
</evidence>
<feature type="compositionally biased region" description="Polar residues" evidence="12">
    <location>
        <begin position="222"/>
        <end position="234"/>
    </location>
</feature>
<dbReference type="PROSITE" id="PS50067">
    <property type="entry name" value="KINESIN_MOTOR_2"/>
    <property type="match status" value="1"/>
</dbReference>
<dbReference type="PANTHER" id="PTHR47972">
    <property type="entry name" value="KINESIN-LIKE PROTEIN KLP-3"/>
    <property type="match status" value="1"/>
</dbReference>
<evidence type="ECO:0000256" key="8">
    <source>
        <dbReference type="ARBA" id="ARBA00023175"/>
    </source>
</evidence>
<feature type="compositionally biased region" description="Polar residues" evidence="12">
    <location>
        <begin position="35"/>
        <end position="44"/>
    </location>
</feature>
<accession>A0A8H8UKE9</accession>
<keyword evidence="9" id="KW-0206">Cytoskeleton</keyword>
<dbReference type="CDD" id="cd01366">
    <property type="entry name" value="KISc_C_terminal"/>
    <property type="match status" value="1"/>
</dbReference>
<comment type="caution">
    <text evidence="14">The sequence shown here is derived from an EMBL/GenBank/DDBJ whole genome shotgun (WGS) entry which is preliminary data.</text>
</comment>
<dbReference type="Proteomes" id="UP000443090">
    <property type="component" value="Unassembled WGS sequence"/>
</dbReference>
<evidence type="ECO:0000256" key="6">
    <source>
        <dbReference type="ARBA" id="ARBA00022840"/>
    </source>
</evidence>
<evidence type="ECO:0000256" key="11">
    <source>
        <dbReference type="SAM" id="Coils"/>
    </source>
</evidence>
<organism evidence="14 15">
    <name type="scientific">Lachnellula occidentalis</name>
    <dbReference type="NCBI Taxonomy" id="215460"/>
    <lineage>
        <taxon>Eukaryota</taxon>
        <taxon>Fungi</taxon>
        <taxon>Dikarya</taxon>
        <taxon>Ascomycota</taxon>
        <taxon>Pezizomycotina</taxon>
        <taxon>Leotiomycetes</taxon>
        <taxon>Helotiales</taxon>
        <taxon>Lachnaceae</taxon>
        <taxon>Lachnellula</taxon>
    </lineage>
</organism>
<sequence length="1109" mass="124033">MDYSEENSYMRKSQLRPPSKIPSPNKLGLYEISESDSNARSKPSSKMAPPTSMKHKLGTTYEPEPKQRKTLVERAGEPRPLVTATPSARPAVRGTTLVGAGLFQERNIGQLSRNGELDIADHDLWSVFLASLSCIYLEKDWQDLIVHNHIGTGSWQDVKLELICEARPISYQRLRVRKRIRLSDLNYMLDWSGCKTLFAKGSAPTSDIQTWRVVVSQRSGIAGSSSNMTRSKTMSASVSSRTPSVSSRNMPNSSFSHSVGPGHNRSTSAHAGGRYVTPASFNQSISSRPTTAIQNSRPSSSLETTSSDEDIPSQGRRQGMQSLPSIQSSVTSSRRPTTMQGRRSQSSSTIQLNSQRSLKGTRELSVSTAMSQLRLDDGESSQPPLGRSLSHNPFLRNGSHLGTDGPGALVLFEPPEGSLVAPQSPSLIPKPKDLPRKPMRLTSNSNDDPFIAWDVRGRLEDMESMYHEMKERMAGTNVERSGLEEAVEVYKARIAELDNLRSQLSSSNTSLQTDLDALRKKSEDLQQKLLTTNSSLDEQLRAHRMELDDAKREHRNEVDRVRRDQTDEVDRLIRLNRDELHELERRTTLELDDKVRDIEKRSYQNLEEERNRRLREVQELEVQITKGNQNLNLGLEQKESDLQNMRAELDKVKGELEREQALKENAERSIMELKGAWQKTSVETSTTIQTLESTVSSLRARIHFLESGSQAQSDSFADMESRLQEAIRSAEVSKQKLVKEESLRRILFNQVQELKGNIRVMCRVRPVFNSEESQAAKLKYPDTDKESKELEVQGKEEKSILGNVSRKAHAFSFDRVFGPETNNEEVFGEISQLVQSALDGYNVCIFCYGQTGSGKTHTMSSSDGMIPRATHQIYETAINLQDKGWTYTMEGSFVEVYNEEIHDLLGNSKDFDKKKHEVRHDEQKKQTIVTGLRSVPLDSPNAVESILKQADANRSVAATKSNERSSRSHSVFMLKLVGRNSVTNETSEGTLNLVDLAGSERLKQSGAEGDRMKETQNINKSLSCLGDVIGALGQGKEGGHIPYRNSKLTYLLQYSLGGNSKTLMFVMASPLEAHLSETLTSLKFATKVHNTHIGTAKKSTKVRERSSDA</sequence>
<dbReference type="PANTHER" id="PTHR47972:SF45">
    <property type="entry name" value="PROTEIN CLARET SEGREGATIONAL"/>
    <property type="match status" value="1"/>
</dbReference>
<dbReference type="InterPro" id="IPR027640">
    <property type="entry name" value="Kinesin-like_fam"/>
</dbReference>
<gene>
    <name evidence="14" type="primary">klpA</name>
    <name evidence="14" type="ORF">LOCC1_G002350</name>
</gene>
<feature type="binding site" evidence="10">
    <location>
        <begin position="849"/>
        <end position="856"/>
    </location>
    <ligand>
        <name>ATP</name>
        <dbReference type="ChEBI" id="CHEBI:30616"/>
    </ligand>
</feature>
<feature type="region of interest" description="Disordered" evidence="12">
    <location>
        <begin position="222"/>
        <end position="401"/>
    </location>
</feature>
<feature type="compositionally biased region" description="Polar residues" evidence="12">
    <location>
        <begin position="315"/>
        <end position="371"/>
    </location>
</feature>
<dbReference type="PROSITE" id="PS00411">
    <property type="entry name" value="KINESIN_MOTOR_1"/>
    <property type="match status" value="1"/>
</dbReference>
<reference evidence="14 15" key="1">
    <citation type="submission" date="2018-05" db="EMBL/GenBank/DDBJ databases">
        <title>Genome sequencing and assembly of the regulated plant pathogen Lachnellula willkommii and related sister species for the development of diagnostic species identification markers.</title>
        <authorList>
            <person name="Giroux E."/>
            <person name="Bilodeau G."/>
        </authorList>
    </citation>
    <scope>NUCLEOTIDE SEQUENCE [LARGE SCALE GENOMIC DNA]</scope>
    <source>
        <strain evidence="14 15">CBS 160.35</strain>
    </source>
</reference>
<evidence type="ECO:0000256" key="1">
    <source>
        <dbReference type="ARBA" id="ARBA00004245"/>
    </source>
</evidence>
<dbReference type="InterPro" id="IPR001752">
    <property type="entry name" value="Kinesin_motor_dom"/>
</dbReference>
<keyword evidence="4" id="KW-0493">Microtubule</keyword>
<comment type="similarity">
    <text evidence="2">Belongs to the TRAFAC class myosin-kinesin ATPase superfamily. Kinesin family. KIN-14 subfamily.</text>
</comment>
<evidence type="ECO:0000256" key="10">
    <source>
        <dbReference type="PROSITE-ProRule" id="PRU00283"/>
    </source>
</evidence>